<evidence type="ECO:0000313" key="2">
    <source>
        <dbReference type="Proteomes" id="UP001382935"/>
    </source>
</evidence>
<evidence type="ECO:0000313" key="1">
    <source>
        <dbReference type="EMBL" id="WWM71207.1"/>
    </source>
</evidence>
<reference evidence="1 2" key="1">
    <citation type="submission" date="2024-02" db="EMBL/GenBank/DDBJ databases">
        <title>Full genome sequence of Sphingomonas kaistensis.</title>
        <authorList>
            <person name="Poletto B.L."/>
            <person name="Silva G."/>
            <person name="Galante D."/>
            <person name="Campos K.R."/>
            <person name="Santos M.B.N."/>
            <person name="Sacchi C.T."/>
        </authorList>
    </citation>
    <scope>NUCLEOTIDE SEQUENCE [LARGE SCALE GENOMIC DNA]</scope>
    <source>
        <strain evidence="1 2">MA4R</strain>
    </source>
</reference>
<organism evidence="1 2">
    <name type="scientific">Sphingomonas kaistensis</name>
    <dbReference type="NCBI Taxonomy" id="298708"/>
    <lineage>
        <taxon>Bacteria</taxon>
        <taxon>Pseudomonadati</taxon>
        <taxon>Pseudomonadota</taxon>
        <taxon>Alphaproteobacteria</taxon>
        <taxon>Sphingomonadales</taxon>
        <taxon>Sphingomonadaceae</taxon>
        <taxon>Sphingomonas</taxon>
    </lineage>
</organism>
<name>A0ABZ2G5K6_9SPHN</name>
<dbReference type="Gene3D" id="3.40.630.40">
    <property type="entry name" value="Zn-dependent exopeptidases"/>
    <property type="match status" value="1"/>
</dbReference>
<gene>
    <name evidence="1" type="ORF">V6R86_11145</name>
</gene>
<accession>A0ABZ2G5K6</accession>
<dbReference type="Pfam" id="PF05013">
    <property type="entry name" value="FGase"/>
    <property type="match status" value="1"/>
</dbReference>
<dbReference type="Proteomes" id="UP001382935">
    <property type="component" value="Chromosome"/>
</dbReference>
<dbReference type="RefSeq" id="WP_338504563.1">
    <property type="nucleotide sequence ID" value="NZ_CP145607.1"/>
</dbReference>
<dbReference type="InterPro" id="IPR007709">
    <property type="entry name" value="N-FG_amidohydro"/>
</dbReference>
<dbReference type="SUPFAM" id="SSF53187">
    <property type="entry name" value="Zn-dependent exopeptidases"/>
    <property type="match status" value="1"/>
</dbReference>
<proteinExistence type="predicted"/>
<sequence>MPLRSADLGALAPPRLIPGNGRLPVLLSVPHAGRDYPDWLVRLSRRGRDSLRPLEDPLVDRLVWRAQTLGLACVIADAPRAAIDCNRAEDELDPAVISLPPGTGHDGWRVRAGLGLIPGRLAAGGELWRRRIGPAELKARLDTAWRPYHRLVAEALAALQRRHGEVLLLDCHSMPWRSGQAEVVIGDRHGSTAAAFVTNLCRSTAEEQGFSAACNEPYAGGHIIAAHSAPVRGVHAIQLELDRRCYLDSAGRAPGLGFDRSARLIQAIADTVGKALLDRGALPLAAE</sequence>
<protein>
    <submittedName>
        <fullName evidence="1">N-formylglutamate amidohydrolase</fullName>
    </submittedName>
</protein>
<keyword evidence="2" id="KW-1185">Reference proteome</keyword>
<dbReference type="EMBL" id="CP145607">
    <property type="protein sequence ID" value="WWM71207.1"/>
    <property type="molecule type" value="Genomic_DNA"/>
</dbReference>